<sequence length="189" mass="21584">MDYLEMINYAVTIPEDYKIAEEDDQVRNGVMVHIVRLQPAGEFVINGPRIIGIFENDALVSLKDLSEVPSGALLDEDVAVEKAEQVLAAINPEYGNGEMFLRVDYQEREFFDEEGELQYFPVQWIKFAGYSGNYAWATLGSGGKLIEVEYESEWDYFRGRRKTEMWDNDDWVQAYYGQGPQLASPNALA</sequence>
<gene>
    <name evidence="1" type="ORF">RV00_GL002056</name>
</gene>
<keyword evidence="2" id="KW-1185">Reference proteome</keyword>
<dbReference type="STRING" id="319970.RV00_GL002056"/>
<protein>
    <submittedName>
        <fullName evidence="1">Uncharacterized protein</fullName>
    </submittedName>
</protein>
<accession>A0A1L8SVK9</accession>
<dbReference type="AlphaFoldDB" id="A0A1L8SVK9"/>
<comment type="caution">
    <text evidence="1">The sequence shown here is derived from an EMBL/GenBank/DDBJ whole genome shotgun (WGS) entry which is preliminary data.</text>
</comment>
<proteinExistence type="predicted"/>
<reference evidence="1 2" key="1">
    <citation type="submission" date="2014-12" db="EMBL/GenBank/DDBJ databases">
        <title>Draft genome sequences of 29 type strains of Enterococci.</title>
        <authorList>
            <person name="Zhong Z."/>
            <person name="Sun Z."/>
            <person name="Liu W."/>
            <person name="Zhang W."/>
            <person name="Zhang H."/>
        </authorList>
    </citation>
    <scope>NUCLEOTIDE SEQUENCE [LARGE SCALE GENOMIC DNA]</scope>
    <source>
        <strain evidence="1 2">DSM 22802</strain>
    </source>
</reference>
<dbReference type="RefSeq" id="WP_071862149.1">
    <property type="nucleotide sequence ID" value="NZ_CP151541.1"/>
</dbReference>
<dbReference type="EMBL" id="JXKM01000004">
    <property type="protein sequence ID" value="OJG35912.1"/>
    <property type="molecule type" value="Genomic_DNA"/>
</dbReference>
<evidence type="ECO:0000313" key="1">
    <source>
        <dbReference type="EMBL" id="OJG35912.1"/>
    </source>
</evidence>
<evidence type="ECO:0000313" key="2">
    <source>
        <dbReference type="Proteomes" id="UP000183700"/>
    </source>
</evidence>
<dbReference type="Proteomes" id="UP000183700">
    <property type="component" value="Unassembled WGS sequence"/>
</dbReference>
<organism evidence="1 2">
    <name type="scientific">Enterococcus devriesei</name>
    <dbReference type="NCBI Taxonomy" id="319970"/>
    <lineage>
        <taxon>Bacteria</taxon>
        <taxon>Bacillati</taxon>
        <taxon>Bacillota</taxon>
        <taxon>Bacilli</taxon>
        <taxon>Lactobacillales</taxon>
        <taxon>Enterococcaceae</taxon>
        <taxon>Enterococcus</taxon>
    </lineage>
</organism>
<dbReference type="OrthoDB" id="7061608at2"/>
<name>A0A1L8SVK9_9ENTE</name>